<feature type="transmembrane region" description="Helical" evidence="8">
    <location>
        <begin position="260"/>
        <end position="278"/>
    </location>
</feature>
<comment type="subcellular location">
    <subcellularLocation>
        <location evidence="1">Cell membrane</location>
        <topology evidence="1">Multi-pass membrane protein</topology>
    </subcellularLocation>
</comment>
<dbReference type="GO" id="GO:0016413">
    <property type="term" value="F:O-acetyltransferase activity"/>
    <property type="evidence" value="ECO:0007669"/>
    <property type="project" value="TreeGrafter"/>
</dbReference>
<dbReference type="Proteomes" id="UP000526734">
    <property type="component" value="Unassembled WGS sequence"/>
</dbReference>
<accession>A0A7W3W7J3</accession>
<keyword evidence="4 8" id="KW-0812">Transmembrane</keyword>
<evidence type="ECO:0000256" key="2">
    <source>
        <dbReference type="ARBA" id="ARBA00007400"/>
    </source>
</evidence>
<protein>
    <submittedName>
        <fullName evidence="10">Acyltransferase</fullName>
    </submittedName>
</protein>
<comment type="caution">
    <text evidence="10">The sequence shown here is derived from an EMBL/GenBank/DDBJ whole genome shotgun (WGS) entry which is preliminary data.</text>
</comment>
<reference evidence="10 11" key="1">
    <citation type="submission" date="2020-08" db="EMBL/GenBank/DDBJ databases">
        <title>Amycolatopsis sp. nov. DR6-1 isolated from Dendrobium heterocarpum.</title>
        <authorList>
            <person name="Tedsree N."/>
            <person name="Kuncharoen N."/>
            <person name="Likhitwitayawuid K."/>
            <person name="Tanasupawat S."/>
        </authorList>
    </citation>
    <scope>NUCLEOTIDE SEQUENCE [LARGE SCALE GENOMIC DNA]</scope>
    <source>
        <strain evidence="10 11">DR6-1</strain>
    </source>
</reference>
<name>A0A7W3W7J3_9PSEU</name>
<keyword evidence="11" id="KW-1185">Reference proteome</keyword>
<feature type="transmembrane region" description="Helical" evidence="8">
    <location>
        <begin position="335"/>
        <end position="355"/>
    </location>
</feature>
<keyword evidence="5 8" id="KW-1133">Transmembrane helix</keyword>
<evidence type="ECO:0000256" key="4">
    <source>
        <dbReference type="ARBA" id="ARBA00022692"/>
    </source>
</evidence>
<dbReference type="PANTHER" id="PTHR40074">
    <property type="entry name" value="O-ACETYLTRANSFERASE WECH"/>
    <property type="match status" value="1"/>
</dbReference>
<feature type="transmembrane region" description="Helical" evidence="8">
    <location>
        <begin position="361"/>
        <end position="383"/>
    </location>
</feature>
<dbReference type="InterPro" id="IPR002656">
    <property type="entry name" value="Acyl_transf_3_dom"/>
</dbReference>
<evidence type="ECO:0000256" key="5">
    <source>
        <dbReference type="ARBA" id="ARBA00022989"/>
    </source>
</evidence>
<feature type="transmembrane region" description="Helical" evidence="8">
    <location>
        <begin position="227"/>
        <end position="248"/>
    </location>
</feature>
<dbReference type="Pfam" id="PF01757">
    <property type="entry name" value="Acyl_transf_3"/>
    <property type="match status" value="1"/>
</dbReference>
<dbReference type="GO" id="GO:0005886">
    <property type="term" value="C:plasma membrane"/>
    <property type="evidence" value="ECO:0007669"/>
    <property type="project" value="UniProtKB-SubCell"/>
</dbReference>
<sequence length="404" mass="45601">MGGSQLRTRAWHHERQRPREHGRTMTTTEIPLVRADEPAPAKPTHLRQLDLYRVVTFALVILIHVIGSTTFPQDVVADAFQTPLHLTREAFFALTAFVLVFGYRDRPVATGKFWRRRFPLVAVPYVTWTVIYRVYSLITSDQPFGSIGAQLRTLGLDLLTGNAWYHMYFMLVTLQVYLLFPLLAKMFDLIRRRPWTVLAVSGAIQVAVAIFMSYPPAALGYGFVSKFFATFLVYQFYMLLGAAAALHFEAVHAWLRTHARWVLLAMAGGLAIAETGYFVSVHFGEWPEMASDAFRPYLIPWFVAVIAGIYLAGARWAESRQRGGRFVSWAVNRSFAVFLTHPIAIAVLDPLFVFVGDRYGAPWTTLVAYPATVALTFAIVEVLRRLPWSKALTGRARVPVRASV</sequence>
<dbReference type="PANTHER" id="PTHR40074:SF2">
    <property type="entry name" value="O-ACETYLTRANSFERASE WECH"/>
    <property type="match status" value="1"/>
</dbReference>
<feature type="transmembrane region" description="Helical" evidence="8">
    <location>
        <begin position="51"/>
        <end position="70"/>
    </location>
</feature>
<evidence type="ECO:0000313" key="10">
    <source>
        <dbReference type="EMBL" id="MBB1160251.1"/>
    </source>
</evidence>
<feature type="transmembrane region" description="Helical" evidence="8">
    <location>
        <begin position="298"/>
        <end position="314"/>
    </location>
</feature>
<proteinExistence type="inferred from homology"/>
<comment type="similarity">
    <text evidence="2">Belongs to the acyltransferase 3 family.</text>
</comment>
<keyword evidence="10" id="KW-0808">Transferase</keyword>
<gene>
    <name evidence="10" type="ORF">H4281_44500</name>
</gene>
<dbReference type="EMBL" id="JACGZW010000029">
    <property type="protein sequence ID" value="MBB1160251.1"/>
    <property type="molecule type" value="Genomic_DNA"/>
</dbReference>
<feature type="region of interest" description="Disordered" evidence="7">
    <location>
        <begin position="1"/>
        <end position="29"/>
    </location>
</feature>
<organism evidence="10 11">
    <name type="scientific">Amycolatopsis dendrobii</name>
    <dbReference type="NCBI Taxonomy" id="2760662"/>
    <lineage>
        <taxon>Bacteria</taxon>
        <taxon>Bacillati</taxon>
        <taxon>Actinomycetota</taxon>
        <taxon>Actinomycetes</taxon>
        <taxon>Pseudonocardiales</taxon>
        <taxon>Pseudonocardiaceae</taxon>
        <taxon>Amycolatopsis</taxon>
    </lineage>
</organism>
<evidence type="ECO:0000256" key="6">
    <source>
        <dbReference type="ARBA" id="ARBA00023136"/>
    </source>
</evidence>
<feature type="transmembrane region" description="Helical" evidence="8">
    <location>
        <begin position="195"/>
        <end position="215"/>
    </location>
</feature>
<feature type="transmembrane region" description="Helical" evidence="8">
    <location>
        <begin position="163"/>
        <end position="183"/>
    </location>
</feature>
<evidence type="ECO:0000256" key="8">
    <source>
        <dbReference type="SAM" id="Phobius"/>
    </source>
</evidence>
<keyword evidence="3" id="KW-1003">Cell membrane</keyword>
<feature type="transmembrane region" description="Helical" evidence="8">
    <location>
        <begin position="118"/>
        <end position="135"/>
    </location>
</feature>
<evidence type="ECO:0000256" key="3">
    <source>
        <dbReference type="ARBA" id="ARBA00022475"/>
    </source>
</evidence>
<keyword evidence="10" id="KW-0012">Acyltransferase</keyword>
<feature type="compositionally biased region" description="Basic and acidic residues" evidence="7">
    <location>
        <begin position="11"/>
        <end position="23"/>
    </location>
</feature>
<evidence type="ECO:0000313" key="11">
    <source>
        <dbReference type="Proteomes" id="UP000526734"/>
    </source>
</evidence>
<feature type="transmembrane region" description="Helical" evidence="8">
    <location>
        <begin position="90"/>
        <end position="106"/>
    </location>
</feature>
<evidence type="ECO:0000256" key="7">
    <source>
        <dbReference type="SAM" id="MobiDB-lite"/>
    </source>
</evidence>
<dbReference type="AlphaFoldDB" id="A0A7W3W7J3"/>
<feature type="domain" description="Acyltransferase 3" evidence="9">
    <location>
        <begin position="48"/>
        <end position="380"/>
    </location>
</feature>
<dbReference type="GO" id="GO:0009246">
    <property type="term" value="P:enterobacterial common antigen biosynthetic process"/>
    <property type="evidence" value="ECO:0007669"/>
    <property type="project" value="TreeGrafter"/>
</dbReference>
<evidence type="ECO:0000259" key="9">
    <source>
        <dbReference type="Pfam" id="PF01757"/>
    </source>
</evidence>
<evidence type="ECO:0000256" key="1">
    <source>
        <dbReference type="ARBA" id="ARBA00004651"/>
    </source>
</evidence>
<keyword evidence="6 8" id="KW-0472">Membrane</keyword>